<dbReference type="SUPFAM" id="SSF57667">
    <property type="entry name" value="beta-beta-alpha zinc fingers"/>
    <property type="match status" value="1"/>
</dbReference>
<dbReference type="RefSeq" id="XP_041187433.1">
    <property type="nucleotide sequence ID" value="XM_041344186.1"/>
</dbReference>
<dbReference type="AlphaFoldDB" id="A0A9P7DXI8"/>
<dbReference type="Pfam" id="PF00096">
    <property type="entry name" value="zf-C2H2"/>
    <property type="match status" value="1"/>
</dbReference>
<evidence type="ECO:0000313" key="3">
    <source>
        <dbReference type="Proteomes" id="UP000807769"/>
    </source>
</evidence>
<evidence type="ECO:0000313" key="2">
    <source>
        <dbReference type="EMBL" id="KAG1805792.1"/>
    </source>
</evidence>
<dbReference type="GeneID" id="64638202"/>
<dbReference type="Gene3D" id="3.30.160.60">
    <property type="entry name" value="Classic Zinc Finger"/>
    <property type="match status" value="1"/>
</dbReference>
<keyword evidence="3" id="KW-1185">Reference proteome</keyword>
<name>A0A9P7DXI8_9AGAM</name>
<feature type="domain" description="C2H2-type" evidence="1">
    <location>
        <begin position="194"/>
        <end position="215"/>
    </location>
</feature>
<dbReference type="InterPro" id="IPR036236">
    <property type="entry name" value="Znf_C2H2_sf"/>
</dbReference>
<sequence length="244" mass="26858">MAQTLQEILVYLDNLERCFLERILEARRHVMERLANYQSNVTMGSNEYYAIAPSETLLDPSLDPVFRGSLLEGTGPTPESQLLPPQRFQGSIVGNAPMVIDDGPVVQPVQDFSFGDAFTIADDGLVAQPVQDFNFGDAFTIADDGLVAQPVQDFNFGDAFTIANDGLVAQPVQGFFDAGFPQVPSNSPAKAKVTCPKCPATFKRDNLRRHLNEVHEAKPRTSCDRCDKSFKRKSSMKGHKCRGS</sequence>
<dbReference type="Proteomes" id="UP000807769">
    <property type="component" value="Unassembled WGS sequence"/>
</dbReference>
<protein>
    <recommendedName>
        <fullName evidence="1">C2H2-type domain-containing protein</fullName>
    </recommendedName>
</protein>
<organism evidence="2 3">
    <name type="scientific">Suillus subaureus</name>
    <dbReference type="NCBI Taxonomy" id="48587"/>
    <lineage>
        <taxon>Eukaryota</taxon>
        <taxon>Fungi</taxon>
        <taxon>Dikarya</taxon>
        <taxon>Basidiomycota</taxon>
        <taxon>Agaricomycotina</taxon>
        <taxon>Agaricomycetes</taxon>
        <taxon>Agaricomycetidae</taxon>
        <taxon>Boletales</taxon>
        <taxon>Suillineae</taxon>
        <taxon>Suillaceae</taxon>
        <taxon>Suillus</taxon>
    </lineage>
</organism>
<dbReference type="EMBL" id="JABBWG010000050">
    <property type="protein sequence ID" value="KAG1805792.1"/>
    <property type="molecule type" value="Genomic_DNA"/>
</dbReference>
<proteinExistence type="predicted"/>
<gene>
    <name evidence="2" type="ORF">BJ212DRAFT_843346</name>
</gene>
<comment type="caution">
    <text evidence="2">The sequence shown here is derived from an EMBL/GenBank/DDBJ whole genome shotgun (WGS) entry which is preliminary data.</text>
</comment>
<reference evidence="2" key="1">
    <citation type="journal article" date="2020" name="New Phytol.">
        <title>Comparative genomics reveals dynamic genome evolution in host specialist ectomycorrhizal fungi.</title>
        <authorList>
            <person name="Lofgren L.A."/>
            <person name="Nguyen N.H."/>
            <person name="Vilgalys R."/>
            <person name="Ruytinx J."/>
            <person name="Liao H.L."/>
            <person name="Branco S."/>
            <person name="Kuo A."/>
            <person name="LaButti K."/>
            <person name="Lipzen A."/>
            <person name="Andreopoulos W."/>
            <person name="Pangilinan J."/>
            <person name="Riley R."/>
            <person name="Hundley H."/>
            <person name="Na H."/>
            <person name="Barry K."/>
            <person name="Grigoriev I.V."/>
            <person name="Stajich J.E."/>
            <person name="Kennedy P.G."/>
        </authorList>
    </citation>
    <scope>NUCLEOTIDE SEQUENCE</scope>
    <source>
        <strain evidence="2">MN1</strain>
    </source>
</reference>
<dbReference type="InterPro" id="IPR013087">
    <property type="entry name" value="Znf_C2H2_type"/>
</dbReference>
<dbReference type="OrthoDB" id="6077919at2759"/>
<accession>A0A9P7DXI8</accession>
<evidence type="ECO:0000259" key="1">
    <source>
        <dbReference type="Pfam" id="PF00096"/>
    </source>
</evidence>